<keyword evidence="2 4" id="KW-0472">Membrane</keyword>
<gene>
    <name evidence="7" type="ORF">MUN82_17865</name>
</gene>
<dbReference type="SUPFAM" id="SSF82171">
    <property type="entry name" value="DPP6 N-terminal domain-like"/>
    <property type="match status" value="1"/>
</dbReference>
<dbReference type="RefSeq" id="WP_245092651.1">
    <property type="nucleotide sequence ID" value="NZ_CP095053.1"/>
</dbReference>
<dbReference type="InterPro" id="IPR011990">
    <property type="entry name" value="TPR-like_helical_dom_sf"/>
</dbReference>
<dbReference type="PROSITE" id="PS51123">
    <property type="entry name" value="OMPA_2"/>
    <property type="match status" value="1"/>
</dbReference>
<dbReference type="Pfam" id="PF07676">
    <property type="entry name" value="PD40"/>
    <property type="match status" value="3"/>
</dbReference>
<dbReference type="PANTHER" id="PTHR30329:SF21">
    <property type="entry name" value="LIPOPROTEIN YIAD-RELATED"/>
    <property type="match status" value="1"/>
</dbReference>
<organism evidence="7 8">
    <name type="scientific">Hymenobacter aerilatus</name>
    <dbReference type="NCBI Taxonomy" id="2932251"/>
    <lineage>
        <taxon>Bacteria</taxon>
        <taxon>Pseudomonadati</taxon>
        <taxon>Bacteroidota</taxon>
        <taxon>Cytophagia</taxon>
        <taxon>Cytophagales</taxon>
        <taxon>Hymenobacteraceae</taxon>
        <taxon>Hymenobacter</taxon>
    </lineage>
</organism>
<dbReference type="PRINTS" id="PR01021">
    <property type="entry name" value="OMPADOMAIN"/>
</dbReference>
<evidence type="ECO:0000259" key="6">
    <source>
        <dbReference type="PROSITE" id="PS51123"/>
    </source>
</evidence>
<keyword evidence="5" id="KW-0732">Signal</keyword>
<dbReference type="CDD" id="cd15482">
    <property type="entry name" value="Sialidase_non-viral"/>
    <property type="match status" value="1"/>
</dbReference>
<evidence type="ECO:0000256" key="1">
    <source>
        <dbReference type="ARBA" id="ARBA00004442"/>
    </source>
</evidence>
<name>A0A8T9SSS6_9BACT</name>
<dbReference type="PANTHER" id="PTHR30329">
    <property type="entry name" value="STATOR ELEMENT OF FLAGELLAR MOTOR COMPLEX"/>
    <property type="match status" value="1"/>
</dbReference>
<protein>
    <submittedName>
        <fullName evidence="7">OmpA family protein</fullName>
    </submittedName>
</protein>
<dbReference type="InterPro" id="IPR050330">
    <property type="entry name" value="Bact_OuterMem_StrucFunc"/>
</dbReference>
<evidence type="ECO:0000256" key="3">
    <source>
        <dbReference type="ARBA" id="ARBA00023237"/>
    </source>
</evidence>
<sequence length="645" mass="69894">MRKLIYLCAVAGSAGLLGGCATAGGGSKADKRFARGEYEPAIELYKKDLAKGRNAGYANLRIAEAYRLSNRIGEAEPYYKAALDAKIRSADAPFYHALALKTNGNYDEAAQRFAAYAENGSNRTLVARAELEAKNSKLSQELAATRTRDEVQPVAQLNSPSSEFGATFMPQTKELIFASGREGKTYLGNGLGFNDLYAIKFDDDQAMTGGTVRKLTAPINTTDMHEASATFTPDGRFMVFARSNNGTKKQAKLGLQSVDLYMSAYQNGAWTEPELARGLNSRSADDFSPMFSPDGKTLYFASSRSGGQGGTDLYKAELSENGRFSPPENLGEQINTPGNESFPALAPDGTLYFSSDGHAGLGKLDIFVVEKGKVKNLGAPINSAGDDFAPYLLTNTTGLFASDRSGGQGADDLYSFKRNMFKEVVFFVDGTVQTRPASGGAVRPLGGEPVAVYSKGQKLQDVTADANGKFSLKLDSATAYSLVAERTGYFTARQGVKTIGKRPPQSQLTNDLTEIRIPVTLTLTEIVKNKAIVVENIFYDYDKANIRPDAAVELDKLVETLTDNPKITIELSSHTDSRGKDAYNLALSQRRAQSAVDYILSKGIEASRVTAKGYGETRPVIKNAKTEAEYQQNRRTEFKVTRIAE</sequence>
<dbReference type="Gene3D" id="3.30.1330.60">
    <property type="entry name" value="OmpA-like domain"/>
    <property type="match status" value="1"/>
</dbReference>
<accession>A0A8T9SSS6</accession>
<dbReference type="Proteomes" id="UP000829925">
    <property type="component" value="Chromosome"/>
</dbReference>
<dbReference type="SUPFAM" id="SSF48452">
    <property type="entry name" value="TPR-like"/>
    <property type="match status" value="1"/>
</dbReference>
<keyword evidence="3" id="KW-0998">Cell outer membrane</keyword>
<evidence type="ECO:0000313" key="7">
    <source>
        <dbReference type="EMBL" id="UOR04797.1"/>
    </source>
</evidence>
<dbReference type="GO" id="GO:0009279">
    <property type="term" value="C:cell outer membrane"/>
    <property type="evidence" value="ECO:0007669"/>
    <property type="project" value="UniProtKB-SubCell"/>
</dbReference>
<dbReference type="SUPFAM" id="SSF103088">
    <property type="entry name" value="OmpA-like"/>
    <property type="match status" value="1"/>
</dbReference>
<reference evidence="7 8" key="1">
    <citation type="submission" date="2022-04" db="EMBL/GenBank/DDBJ databases">
        <title>Hymenobacter sp. isolated from the air.</title>
        <authorList>
            <person name="Won M."/>
            <person name="Lee C.-M."/>
            <person name="Woen H.-Y."/>
            <person name="Kwon S.-W."/>
        </authorList>
    </citation>
    <scope>NUCLEOTIDE SEQUENCE [LARGE SCALE GENOMIC DNA]</scope>
    <source>
        <strain evidence="8">5413 J-13</strain>
    </source>
</reference>
<comment type="subcellular location">
    <subcellularLocation>
        <location evidence="1">Cell outer membrane</location>
    </subcellularLocation>
</comment>
<dbReference type="KEGG" id="haei:MUN82_17865"/>
<dbReference type="Gene3D" id="1.25.40.10">
    <property type="entry name" value="Tetratricopeptide repeat domain"/>
    <property type="match status" value="1"/>
</dbReference>
<feature type="chain" id="PRO_5035827767" evidence="5">
    <location>
        <begin position="24"/>
        <end position="645"/>
    </location>
</feature>
<dbReference type="CDD" id="cd07185">
    <property type="entry name" value="OmpA_C-like"/>
    <property type="match status" value="1"/>
</dbReference>
<evidence type="ECO:0000256" key="2">
    <source>
        <dbReference type="ARBA" id="ARBA00023136"/>
    </source>
</evidence>
<dbReference type="InterPro" id="IPR011659">
    <property type="entry name" value="WD40"/>
</dbReference>
<dbReference type="PROSITE" id="PS51257">
    <property type="entry name" value="PROKAR_LIPOPROTEIN"/>
    <property type="match status" value="1"/>
</dbReference>
<evidence type="ECO:0000256" key="5">
    <source>
        <dbReference type="SAM" id="SignalP"/>
    </source>
</evidence>
<evidence type="ECO:0000256" key="4">
    <source>
        <dbReference type="PROSITE-ProRule" id="PRU00473"/>
    </source>
</evidence>
<feature type="domain" description="OmpA-like" evidence="6">
    <location>
        <begin position="527"/>
        <end position="644"/>
    </location>
</feature>
<dbReference type="Pfam" id="PF00691">
    <property type="entry name" value="OmpA"/>
    <property type="match status" value="1"/>
</dbReference>
<keyword evidence="8" id="KW-1185">Reference proteome</keyword>
<dbReference type="InterPro" id="IPR011042">
    <property type="entry name" value="6-blade_b-propeller_TolB-like"/>
</dbReference>
<dbReference type="Gene3D" id="2.120.10.30">
    <property type="entry name" value="TolB, C-terminal domain"/>
    <property type="match status" value="1"/>
</dbReference>
<dbReference type="InterPro" id="IPR036737">
    <property type="entry name" value="OmpA-like_sf"/>
</dbReference>
<dbReference type="InterPro" id="IPR006665">
    <property type="entry name" value="OmpA-like"/>
</dbReference>
<dbReference type="AlphaFoldDB" id="A0A8T9SSS6"/>
<feature type="signal peptide" evidence="5">
    <location>
        <begin position="1"/>
        <end position="23"/>
    </location>
</feature>
<proteinExistence type="predicted"/>
<dbReference type="InterPro" id="IPR006664">
    <property type="entry name" value="OMP_bac"/>
</dbReference>
<evidence type="ECO:0000313" key="8">
    <source>
        <dbReference type="Proteomes" id="UP000829925"/>
    </source>
</evidence>
<dbReference type="EMBL" id="CP095053">
    <property type="protein sequence ID" value="UOR04797.1"/>
    <property type="molecule type" value="Genomic_DNA"/>
</dbReference>